<feature type="region of interest" description="Disordered" evidence="1">
    <location>
        <begin position="194"/>
        <end position="226"/>
    </location>
</feature>
<feature type="region of interest" description="Disordered" evidence="1">
    <location>
        <begin position="33"/>
        <end position="61"/>
    </location>
</feature>
<reference evidence="2 3" key="1">
    <citation type="submission" date="2020-02" db="EMBL/GenBank/DDBJ databases">
        <authorList>
            <person name="Ma Q."/>
            <person name="Huang Y."/>
            <person name="Song X."/>
            <person name="Pei D."/>
        </authorList>
    </citation>
    <scope>NUCLEOTIDE SEQUENCE [LARGE SCALE GENOMIC DNA]</scope>
    <source>
        <strain evidence="2">Sxm20200214</strain>
        <tissue evidence="2">Leaf</tissue>
    </source>
</reference>
<evidence type="ECO:0000313" key="3">
    <source>
        <dbReference type="Proteomes" id="UP000886595"/>
    </source>
</evidence>
<evidence type="ECO:0000256" key="1">
    <source>
        <dbReference type="SAM" id="MobiDB-lite"/>
    </source>
</evidence>
<evidence type="ECO:0000313" key="2">
    <source>
        <dbReference type="EMBL" id="KAG2240833.1"/>
    </source>
</evidence>
<gene>
    <name evidence="2" type="ORF">Bca52824_097059</name>
</gene>
<dbReference type="EMBL" id="JAAMPC010001454">
    <property type="protein sequence ID" value="KAG2240833.1"/>
    <property type="molecule type" value="Genomic_DNA"/>
</dbReference>
<protein>
    <submittedName>
        <fullName evidence="2">Uncharacterized protein</fullName>
    </submittedName>
</protein>
<keyword evidence="3" id="KW-1185">Reference proteome</keyword>
<feature type="region of interest" description="Disordered" evidence="1">
    <location>
        <begin position="508"/>
        <end position="595"/>
    </location>
</feature>
<dbReference type="AlphaFoldDB" id="A0A8X7NYY4"/>
<proteinExistence type="predicted"/>
<name>A0A8X7NYY4_BRACI</name>
<feature type="compositionally biased region" description="Low complexity" evidence="1">
    <location>
        <begin position="194"/>
        <end position="205"/>
    </location>
</feature>
<dbReference type="OrthoDB" id="1929779at2759"/>
<feature type="compositionally biased region" description="Basic and acidic residues" evidence="1">
    <location>
        <begin position="541"/>
        <end position="555"/>
    </location>
</feature>
<sequence length="595" mass="64657">MEVCGRCGSHYRAIETTRSEINICPDCREEHSFVETDSPGTKRALDENSQSQEDFDEKESFDEKIPATDVLESLPASMVEAKIMETRDNIEECADSHEQEQDHLHESSIFMALGEQHDEIESSTACGLLSTETREIQSHHDVKIGSSEGSRGVPLLIKRSVSMKSPITQASNSSGFTRSYDGFSYLRDKSMSLRSSTETTSASSSWDYGSSIRKGSHVRHQSGSTLDMETHRYDTNSKFLSSMSGNACQALNVVPADSFEVCAAQMTCTDGETHQESHIELQDSKCTETNVMNGSIGLSTNEVVVLAAHDPVIIDNGFSENRDDVDNSVMSKVEISESPAHVRSTSEVGASTAIDDCSLNDHSKLQEKDVIETHHHGSLFTTTASEIEPESCEPETPGLGVHDKIPESECNVNAVDDDCSEKSMAHASVDHHNSLAPPVNEISDESTVLVECPGQKEPKSLTLEEATDAILFCSSIVHDLVYQAASIAMDKARDVAATEEEVLRPTVTVLGKSDANRSSYTSGGGTKTKKQSSKGAKASRKQTETEENIEVHIENDENAGEAARMIGNVGVPPSNKADNLKPPPKLENKCNCSIM</sequence>
<accession>A0A8X7NYY4</accession>
<organism evidence="2 3">
    <name type="scientific">Brassica carinata</name>
    <name type="common">Ethiopian mustard</name>
    <name type="synonym">Abyssinian cabbage</name>
    <dbReference type="NCBI Taxonomy" id="52824"/>
    <lineage>
        <taxon>Eukaryota</taxon>
        <taxon>Viridiplantae</taxon>
        <taxon>Streptophyta</taxon>
        <taxon>Embryophyta</taxon>
        <taxon>Tracheophyta</taxon>
        <taxon>Spermatophyta</taxon>
        <taxon>Magnoliopsida</taxon>
        <taxon>eudicotyledons</taxon>
        <taxon>Gunneridae</taxon>
        <taxon>Pentapetalae</taxon>
        <taxon>rosids</taxon>
        <taxon>malvids</taxon>
        <taxon>Brassicales</taxon>
        <taxon>Brassicaceae</taxon>
        <taxon>Brassiceae</taxon>
        <taxon>Brassica</taxon>
    </lineage>
</organism>
<dbReference type="Proteomes" id="UP000886595">
    <property type="component" value="Unassembled WGS sequence"/>
</dbReference>
<feature type="compositionally biased region" description="Basic residues" evidence="1">
    <location>
        <begin position="527"/>
        <end position="540"/>
    </location>
</feature>
<comment type="caution">
    <text evidence="2">The sequence shown here is derived from an EMBL/GenBank/DDBJ whole genome shotgun (WGS) entry which is preliminary data.</text>
</comment>